<keyword evidence="1" id="KW-0472">Membrane</keyword>
<feature type="transmembrane region" description="Helical" evidence="1">
    <location>
        <begin position="345"/>
        <end position="366"/>
    </location>
</feature>
<organism evidence="2 4">
    <name type="scientific">Legionella feeleii</name>
    <dbReference type="NCBI Taxonomy" id="453"/>
    <lineage>
        <taxon>Bacteria</taxon>
        <taxon>Pseudomonadati</taxon>
        <taxon>Pseudomonadota</taxon>
        <taxon>Gammaproteobacteria</taxon>
        <taxon>Legionellales</taxon>
        <taxon>Legionellaceae</taxon>
        <taxon>Legionella</taxon>
    </lineage>
</organism>
<keyword evidence="4" id="KW-1185">Reference proteome</keyword>
<keyword evidence="1" id="KW-1133">Transmembrane helix</keyword>
<feature type="transmembrane region" description="Helical" evidence="1">
    <location>
        <begin position="313"/>
        <end position="333"/>
    </location>
</feature>
<feature type="transmembrane region" description="Helical" evidence="1">
    <location>
        <begin position="209"/>
        <end position="242"/>
    </location>
</feature>
<sequence>MSQGIQSAYTNEKWLCRGAIVAYVLMVYAFYPAFHLSFNTTPQSLYQYLTESFLSGHLNLLVSPSPELLQLADPYDPTQNSHLRLHDASLYKGKYYLYFGPLPVVVFYLPFKLLTGFYPSGGLAAFFFLSLGFIVNFLLLIKIKERYFPRVSELQLVLMASLLGFTNGAPFLMSRPITYEVAIAAAYCFMSFALFFLYQIFQQYKIKDIVLFSLCLSLCVAARPHFVLVCFLILPALLIYLFRHTAKNRFTLTMALVIPAATVGGLLALYNYLRFDSIVDFGHIWQLSCNNIKALHLELATLGKIPRNLAYSFYFYFLQPFTTGLTFPYFGLLWHNCWYHIDKDYYLEAVAGVLTTTPFILLILALPKLLKTYFKENKTEILPLLRFLLFSFFIPLIIVVFLLLLPFAVQRYEMDFIPYWIILAIITLWLYEDYAGHSKWFKLIKVLFIISAVISIYMGISFGLAYWILV</sequence>
<dbReference type="STRING" id="453.Lfee_1103"/>
<evidence type="ECO:0008006" key="6">
    <source>
        <dbReference type="Google" id="ProtNLM"/>
    </source>
</evidence>
<evidence type="ECO:0000313" key="5">
    <source>
        <dbReference type="Proteomes" id="UP000251942"/>
    </source>
</evidence>
<reference evidence="3 5" key="2">
    <citation type="submission" date="2018-06" db="EMBL/GenBank/DDBJ databases">
        <authorList>
            <consortium name="Pathogen Informatics"/>
            <person name="Doyle S."/>
        </authorList>
    </citation>
    <scope>NUCLEOTIDE SEQUENCE [LARGE SCALE GENOMIC DNA]</scope>
    <source>
        <strain evidence="3 5">NCTC12022</strain>
    </source>
</reference>
<dbReference type="RefSeq" id="WP_058444703.1">
    <property type="nucleotide sequence ID" value="NZ_CAAAHT010000008.1"/>
</dbReference>
<feature type="transmembrane region" description="Helical" evidence="1">
    <location>
        <begin position="179"/>
        <end position="197"/>
    </location>
</feature>
<feature type="transmembrane region" description="Helical" evidence="1">
    <location>
        <begin position="416"/>
        <end position="434"/>
    </location>
</feature>
<feature type="transmembrane region" description="Helical" evidence="1">
    <location>
        <begin position="254"/>
        <end position="273"/>
    </location>
</feature>
<evidence type="ECO:0000256" key="1">
    <source>
        <dbReference type="SAM" id="Phobius"/>
    </source>
</evidence>
<protein>
    <recommendedName>
        <fullName evidence="6">Glycosyltransferase RgtA/B/C/D-like domain-containing protein</fullName>
    </recommendedName>
</protein>
<evidence type="ECO:0000313" key="2">
    <source>
        <dbReference type="EMBL" id="KTD01499.1"/>
    </source>
</evidence>
<feature type="transmembrane region" description="Helical" evidence="1">
    <location>
        <begin position="117"/>
        <end position="141"/>
    </location>
</feature>
<dbReference type="Proteomes" id="UP000251942">
    <property type="component" value="Unassembled WGS sequence"/>
</dbReference>
<feature type="transmembrane region" description="Helical" evidence="1">
    <location>
        <begin position="20"/>
        <end position="38"/>
    </location>
</feature>
<keyword evidence="1" id="KW-0812">Transmembrane</keyword>
<feature type="transmembrane region" description="Helical" evidence="1">
    <location>
        <begin position="387"/>
        <end position="410"/>
    </location>
</feature>
<gene>
    <name evidence="2" type="ORF">Lfee_1103</name>
    <name evidence="3" type="ORF">NCTC12022_02050</name>
</gene>
<dbReference type="EMBL" id="LNYB01000031">
    <property type="protein sequence ID" value="KTD01499.1"/>
    <property type="molecule type" value="Genomic_DNA"/>
</dbReference>
<dbReference type="OrthoDB" id="2062742at2"/>
<feature type="transmembrane region" description="Helical" evidence="1">
    <location>
        <begin position="95"/>
        <end position="111"/>
    </location>
</feature>
<name>A0A0W0U1U0_9GAMM</name>
<evidence type="ECO:0000313" key="4">
    <source>
        <dbReference type="Proteomes" id="UP000054698"/>
    </source>
</evidence>
<dbReference type="AlphaFoldDB" id="A0A0W0U1U0"/>
<proteinExistence type="predicted"/>
<evidence type="ECO:0000313" key="3">
    <source>
        <dbReference type="EMBL" id="SPX61310.1"/>
    </source>
</evidence>
<dbReference type="PATRIC" id="fig|453.4.peg.1185"/>
<feature type="transmembrane region" description="Helical" evidence="1">
    <location>
        <begin position="446"/>
        <end position="469"/>
    </location>
</feature>
<reference evidence="2 4" key="1">
    <citation type="submission" date="2015-11" db="EMBL/GenBank/DDBJ databases">
        <title>Genomic analysis of 38 Legionella species identifies large and diverse effector repertoires.</title>
        <authorList>
            <person name="Burstein D."/>
            <person name="Amaro F."/>
            <person name="Zusman T."/>
            <person name="Lifshitz Z."/>
            <person name="Cohen O."/>
            <person name="Gilbert J.A."/>
            <person name="Pupko T."/>
            <person name="Shuman H.A."/>
            <person name="Segal G."/>
        </authorList>
    </citation>
    <scope>NUCLEOTIDE SEQUENCE [LARGE SCALE GENOMIC DNA]</scope>
    <source>
        <strain evidence="2 4">WO-44C</strain>
    </source>
</reference>
<dbReference type="Proteomes" id="UP000054698">
    <property type="component" value="Unassembled WGS sequence"/>
</dbReference>
<accession>A0A0W0U1U0</accession>
<dbReference type="EMBL" id="UASS01000018">
    <property type="protein sequence ID" value="SPX61310.1"/>
    <property type="molecule type" value="Genomic_DNA"/>
</dbReference>